<keyword evidence="1" id="KW-0812">Transmembrane</keyword>
<dbReference type="KEGG" id="mhf:MHF_0698"/>
<accession>F6FIC0</accession>
<reference evidence="2 3" key="1">
    <citation type="journal article" date="2011" name="J. Bacteriol.">
        <title>Complete genome sequences of two hemotropic Mycoplasmas, Mycoplasma haemofelis strain Ohio2 and Mycoplasma suis strain Illinois.</title>
        <authorList>
            <person name="Messick J.B."/>
            <person name="Santos A.P."/>
            <person name="Guimaraes A.M."/>
        </authorList>
    </citation>
    <scope>NUCLEOTIDE SEQUENCE [LARGE SCALE GENOMIC DNA]</scope>
    <source>
        <strain evidence="2 3">Ohio2</strain>
    </source>
</reference>
<dbReference type="Proteomes" id="UP000007952">
    <property type="component" value="Chromosome"/>
</dbReference>
<dbReference type="HOGENOM" id="CLU_098620_4_0_14"/>
<keyword evidence="1" id="KW-1133">Transmembrane helix</keyword>
<gene>
    <name evidence="2" type="ordered locus">MHF_0698</name>
</gene>
<reference key="2">
    <citation type="submission" date="2011-05" db="EMBL/GenBank/DDBJ databases">
        <title>The Genome of Mycoplasma haemofelis Strain Ohio2, a pathogenic hemoplasma of the cat.</title>
        <authorList>
            <person name="Santos A.P."/>
            <person name="Guimaraes A.M.S."/>
            <person name="SanMiguel P.J."/>
            <person name="Martin S.W."/>
            <person name="Messick J.B."/>
        </authorList>
    </citation>
    <scope>NUCLEOTIDE SEQUENCE</scope>
    <source>
        <strain>Ohio2</strain>
    </source>
</reference>
<evidence type="ECO:0000256" key="1">
    <source>
        <dbReference type="SAM" id="Phobius"/>
    </source>
</evidence>
<keyword evidence="1" id="KW-0472">Membrane</keyword>
<proteinExistence type="predicted"/>
<protein>
    <submittedName>
        <fullName evidence="2">Uncharacterized protein</fullName>
    </submittedName>
</protein>
<dbReference type="AlphaFoldDB" id="F6FIC0"/>
<feature type="transmembrane region" description="Helical" evidence="1">
    <location>
        <begin position="6"/>
        <end position="29"/>
    </location>
</feature>
<organism evidence="2 3">
    <name type="scientific">Mycoplasma haemofelis (strain Ohio2)</name>
    <dbReference type="NCBI Taxonomy" id="859194"/>
    <lineage>
        <taxon>Bacteria</taxon>
        <taxon>Bacillati</taxon>
        <taxon>Mycoplasmatota</taxon>
        <taxon>Mollicutes</taxon>
        <taxon>Mycoplasmataceae</taxon>
        <taxon>Mycoplasma</taxon>
    </lineage>
</organism>
<dbReference type="BioCyc" id="MHAE859194:G1GR7-689-MONOMER"/>
<name>F6FIC0_MYCHI</name>
<evidence type="ECO:0000313" key="2">
    <source>
        <dbReference type="EMBL" id="AEG72968.1"/>
    </source>
</evidence>
<sequence>MPVTPFKVAFSVAAISGVGLSGYGFYYLFHRSMGDRIASSMSSKKKRFLGKGDQEWSRLKDKYNSSLNKPKKEDGISDLSFEELPEWCERNYYEGFSSDKQDTYEKVAKFCFYNTNTLLSNLSGKKFRTGGDYSDDWKQAGDAYYKYSSGNRGRDFLISADDTYAQLSGSSSILRSLLMRKWCYDNANKKMYESGEIFPIFERWCAK</sequence>
<dbReference type="EMBL" id="CP002808">
    <property type="protein sequence ID" value="AEG72968.1"/>
    <property type="molecule type" value="Genomic_DNA"/>
</dbReference>
<evidence type="ECO:0000313" key="3">
    <source>
        <dbReference type="Proteomes" id="UP000007952"/>
    </source>
</evidence>